<dbReference type="InterPro" id="IPR050143">
    <property type="entry name" value="TRIM/RBCC"/>
</dbReference>
<protein>
    <submittedName>
        <fullName evidence="2">TRI39 ligase</fullName>
    </submittedName>
</protein>
<dbReference type="InterPro" id="IPR043136">
    <property type="entry name" value="B30.2/SPRY_sf"/>
</dbReference>
<reference evidence="2" key="1">
    <citation type="journal article" date="2021" name="Cell">
        <title>Tracing the genetic footprints of vertebrate landing in non-teleost ray-finned fishes.</title>
        <authorList>
            <person name="Bi X."/>
            <person name="Wang K."/>
            <person name="Yang L."/>
            <person name="Pan H."/>
            <person name="Jiang H."/>
            <person name="Wei Q."/>
            <person name="Fang M."/>
            <person name="Yu H."/>
            <person name="Zhu C."/>
            <person name="Cai Y."/>
            <person name="He Y."/>
            <person name="Gan X."/>
            <person name="Zeng H."/>
            <person name="Yu D."/>
            <person name="Zhu Y."/>
            <person name="Jiang H."/>
            <person name="Qiu Q."/>
            <person name="Yang H."/>
            <person name="Zhang Y.E."/>
            <person name="Wang W."/>
            <person name="Zhu M."/>
            <person name="He S."/>
            <person name="Zhang G."/>
        </authorList>
    </citation>
    <scope>NUCLEOTIDE SEQUENCE</scope>
    <source>
        <strain evidence="2">Bchr_001</strain>
    </source>
</reference>
<dbReference type="PROSITE" id="PS50188">
    <property type="entry name" value="B302_SPRY"/>
    <property type="match status" value="3"/>
</dbReference>
<keyword evidence="3" id="KW-1185">Reference proteome</keyword>
<dbReference type="GO" id="GO:0016874">
    <property type="term" value="F:ligase activity"/>
    <property type="evidence" value="ECO:0007669"/>
    <property type="project" value="UniProtKB-KW"/>
</dbReference>
<keyword evidence="2" id="KW-0436">Ligase</keyword>
<dbReference type="Proteomes" id="UP001166052">
    <property type="component" value="Unassembled WGS sequence"/>
</dbReference>
<organism evidence="2 3">
    <name type="scientific">Polypterus senegalus</name>
    <name type="common">Senegal bichir</name>
    <dbReference type="NCBI Taxonomy" id="55291"/>
    <lineage>
        <taxon>Eukaryota</taxon>
        <taxon>Metazoa</taxon>
        <taxon>Chordata</taxon>
        <taxon>Craniata</taxon>
        <taxon>Vertebrata</taxon>
        <taxon>Euteleostomi</taxon>
        <taxon>Actinopterygii</taxon>
        <taxon>Polypteriformes</taxon>
        <taxon>Polypteridae</taxon>
        <taxon>Polypterus</taxon>
    </lineage>
</organism>
<feature type="domain" description="B30.2/SPRY" evidence="1">
    <location>
        <begin position="594"/>
        <end position="778"/>
    </location>
</feature>
<feature type="domain" description="B30.2/SPRY" evidence="1">
    <location>
        <begin position="383"/>
        <end position="566"/>
    </location>
</feature>
<dbReference type="InterPro" id="IPR013320">
    <property type="entry name" value="ConA-like_dom_sf"/>
</dbReference>
<dbReference type="InterPro" id="IPR003879">
    <property type="entry name" value="Butyrophylin_SPRY"/>
</dbReference>
<proteinExistence type="predicted"/>
<dbReference type="InterPro" id="IPR001870">
    <property type="entry name" value="B30.2/SPRY"/>
</dbReference>
<feature type="non-terminal residue" evidence="2">
    <location>
        <position position="780"/>
    </location>
</feature>
<accession>A0ABS2Z1U0</accession>
<dbReference type="EMBL" id="JAAWVN010018532">
    <property type="protein sequence ID" value="MBN3292855.1"/>
    <property type="molecule type" value="Genomic_DNA"/>
</dbReference>
<dbReference type="Pfam" id="PF00622">
    <property type="entry name" value="SPRY"/>
    <property type="match status" value="3"/>
</dbReference>
<evidence type="ECO:0000313" key="2">
    <source>
        <dbReference type="EMBL" id="MBN3292855.1"/>
    </source>
</evidence>
<dbReference type="Gene3D" id="2.60.120.920">
    <property type="match status" value="3"/>
</dbReference>
<dbReference type="PRINTS" id="PR01407">
    <property type="entry name" value="BUTYPHLNCDUF"/>
</dbReference>
<gene>
    <name evidence="2" type="primary">Trim39_1</name>
    <name evidence="2" type="ORF">GTO92_0011758</name>
</gene>
<dbReference type="SUPFAM" id="SSF49899">
    <property type="entry name" value="Concanavalin A-like lectins/glucanases"/>
    <property type="match status" value="3"/>
</dbReference>
<evidence type="ECO:0000259" key="1">
    <source>
        <dbReference type="PROSITE" id="PS50188"/>
    </source>
</evidence>
<dbReference type="InterPro" id="IPR003877">
    <property type="entry name" value="SPRY_dom"/>
</dbReference>
<dbReference type="PANTHER" id="PTHR24103">
    <property type="entry name" value="E3 UBIQUITIN-PROTEIN LIGASE TRIM"/>
    <property type="match status" value="1"/>
</dbReference>
<dbReference type="SMART" id="SM00449">
    <property type="entry name" value="SPRY"/>
    <property type="match status" value="3"/>
</dbReference>
<comment type="caution">
    <text evidence="2">The sequence shown here is derived from an EMBL/GenBank/DDBJ whole genome shotgun (WGS) entry which is preliminary data.</text>
</comment>
<sequence>MVTESCGKGKSSLIMISKDYLLKLPESSTVTSIISASCKCVSSTITSTLSIPGKCVRLTASIISNTVSLPRKCVRSTASVISNTASLPVKCLREIRSQTLLVWHYIQDAEEILRRRNAEGHILQREWNEMLSCQDIETVDQSTVHGDLHVSEDNKMISFQPACPGERVEWPCALAKKLASGKHCWILEVGEKSSWAVGVASETILKNLSIPEFCEEGYWYIKLFKGKKFQAFSSSITDLSQKPRKIAVYLDFDKSELLFVDMETQMTIHKFKQQFSEKLYPVFSPGIHDKGPLILQSISQKVSSSLHPQHDVKETLGKLTSLLLQLPFVALLLQPQNDVKEILGKFTSLLLQLPFDVKKILGKFIFLLRQWPNEVEEILRRWNPEGFVLETEWNEMLTSQDIEEVDPRTTHGDLHVSEDNKRISFQENVKCPGGRAEWPCALAKMLTSGKHCWILEVGEKSSWAVGVTSESVSSIPDSCKEGYWYIKLFKGKKFQAFSSSVTDLGKKPKKIAVYLNFDKGELSFVDVEERVIIHRFKEQFSEKLYPVFSPGIHDKGPLIMQPVCQKDVKETLRRFTSLLLQLPFEVEEILRRWYPEGFVLETEWNEMLTSQDIEEVDPRTTHGDLHVSEDNKRISFQENVKCPGGRAEWPCALAKMLTSGKHCWILEVGEKSSWAVGVTSESVSSIPDSCKEGYWYIKLFKGKKFQAFSSSVTDLGKKPKKIAVYLNFDKGELSFVDVEERVIIHRFKEQFSEKLYPVFSPGIHDKAPLILHSIPQNKTN</sequence>
<evidence type="ECO:0000313" key="3">
    <source>
        <dbReference type="Proteomes" id="UP001166052"/>
    </source>
</evidence>
<feature type="domain" description="B30.2/SPRY" evidence="1">
    <location>
        <begin position="117"/>
        <end position="302"/>
    </location>
</feature>
<name>A0ABS2Z1U0_POLSE</name>
<feature type="non-terminal residue" evidence="2">
    <location>
        <position position="1"/>
    </location>
</feature>